<dbReference type="Gene3D" id="3.90.70.80">
    <property type="match status" value="1"/>
</dbReference>
<dbReference type="Proteomes" id="UP000282582">
    <property type="component" value="Unassembled WGS sequence"/>
</dbReference>
<dbReference type="AlphaFoldDB" id="A0A3M6Y3D2"/>
<proteinExistence type="predicted"/>
<evidence type="ECO:0000313" key="5">
    <source>
        <dbReference type="Proteomes" id="UP000282582"/>
    </source>
</evidence>
<dbReference type="EMBL" id="QWIK01001107">
    <property type="protein sequence ID" value="RMX97519.1"/>
    <property type="molecule type" value="Genomic_DNA"/>
</dbReference>
<feature type="compositionally biased region" description="Basic residues" evidence="1">
    <location>
        <begin position="60"/>
        <end position="72"/>
    </location>
</feature>
<dbReference type="VEuPathDB" id="FungiDB:BTJ68_12451"/>
<keyword evidence="2" id="KW-0472">Membrane</keyword>
<evidence type="ECO:0000259" key="3">
    <source>
        <dbReference type="PROSITE" id="PS50802"/>
    </source>
</evidence>
<gene>
    <name evidence="4" type="ORF">D0868_10606</name>
</gene>
<keyword evidence="2" id="KW-0812">Transmembrane</keyword>
<feature type="region of interest" description="Disordered" evidence="1">
    <location>
        <begin position="48"/>
        <end position="78"/>
    </location>
</feature>
<feature type="compositionally biased region" description="Polar residues" evidence="1">
    <location>
        <begin position="144"/>
        <end position="154"/>
    </location>
</feature>
<dbReference type="InterPro" id="IPR049771">
    <property type="entry name" value="OTU2-like_OTU"/>
</dbReference>
<dbReference type="SUPFAM" id="SSF54001">
    <property type="entry name" value="Cysteine proteinases"/>
    <property type="match status" value="1"/>
</dbReference>
<dbReference type="PANTHER" id="PTHR12419:SF10">
    <property type="entry name" value="DEUBIQUITINASE OTUD6B"/>
    <property type="match status" value="1"/>
</dbReference>
<evidence type="ECO:0000256" key="2">
    <source>
        <dbReference type="SAM" id="Phobius"/>
    </source>
</evidence>
<dbReference type="Pfam" id="PF02338">
    <property type="entry name" value="OTU"/>
    <property type="match status" value="1"/>
</dbReference>
<evidence type="ECO:0000256" key="1">
    <source>
        <dbReference type="SAM" id="MobiDB-lite"/>
    </source>
</evidence>
<accession>A0A3M6Y3D2</accession>
<dbReference type="CDD" id="cd22762">
    <property type="entry name" value="OTU_fungi_OTU2-like"/>
    <property type="match status" value="1"/>
</dbReference>
<dbReference type="GO" id="GO:0004843">
    <property type="term" value="F:cysteine-type deubiquitinase activity"/>
    <property type="evidence" value="ECO:0007669"/>
    <property type="project" value="TreeGrafter"/>
</dbReference>
<feature type="domain" description="OTU" evidence="3">
    <location>
        <begin position="204"/>
        <end position="342"/>
    </location>
</feature>
<comment type="caution">
    <text evidence="4">The sequence shown here is derived from an EMBL/GenBank/DDBJ whole genome shotgun (WGS) entry which is preliminary data.</text>
</comment>
<name>A0A3M6Y3D2_HORWE</name>
<sequence length="344" mass="39131">MVMMQQRGRRPARRKEDRFHVHVVTKTVTLLAAVLCTIDIMEELQTRHKKEQRDLQSRVTQKKKQASKKTRKGVNDECDRLEAELKARQASEIAALSGETPEEDVPSEQLQDLSVDGDEDAEPKASETNGAPQSQQQSNLSPSHVESTQPTQSKKPNRQKARLARRAAEQEEQAQQAAEEAKNLPDMKQQERERMLEYMKERGLYEKEIRADGHCLYSAVADQLEQLHVPLGSAPGDQPELPYKTVRAVAADYIENHQDDFVPFLEEPLPGYLHKIRDTGEWGGQMELMALAKTYGLDIHVLQDFGRVEKIESGKESQKKMWLGYYKHGFGLGEHYNSLRSSKG</sequence>
<dbReference type="PANTHER" id="PTHR12419">
    <property type="entry name" value="OTU DOMAIN CONTAINING PROTEIN"/>
    <property type="match status" value="1"/>
</dbReference>
<dbReference type="GO" id="GO:0016579">
    <property type="term" value="P:protein deubiquitination"/>
    <property type="evidence" value="ECO:0007669"/>
    <property type="project" value="TreeGrafter"/>
</dbReference>
<feature type="compositionally biased region" description="Basic residues" evidence="1">
    <location>
        <begin position="155"/>
        <end position="165"/>
    </location>
</feature>
<feature type="compositionally biased region" description="Low complexity" evidence="1">
    <location>
        <begin position="132"/>
        <end position="143"/>
    </location>
</feature>
<dbReference type="PROSITE" id="PS50802">
    <property type="entry name" value="OTU"/>
    <property type="match status" value="1"/>
</dbReference>
<organism evidence="4 5">
    <name type="scientific">Hortaea werneckii</name>
    <name type="common">Black yeast</name>
    <name type="synonym">Cladosporium werneckii</name>
    <dbReference type="NCBI Taxonomy" id="91943"/>
    <lineage>
        <taxon>Eukaryota</taxon>
        <taxon>Fungi</taxon>
        <taxon>Dikarya</taxon>
        <taxon>Ascomycota</taxon>
        <taxon>Pezizomycotina</taxon>
        <taxon>Dothideomycetes</taxon>
        <taxon>Dothideomycetidae</taxon>
        <taxon>Mycosphaerellales</taxon>
        <taxon>Teratosphaeriaceae</taxon>
        <taxon>Hortaea</taxon>
    </lineage>
</organism>
<keyword evidence="2" id="KW-1133">Transmembrane helix</keyword>
<dbReference type="InterPro" id="IPR038765">
    <property type="entry name" value="Papain-like_cys_pep_sf"/>
</dbReference>
<feature type="compositionally biased region" description="Basic and acidic residues" evidence="1">
    <location>
        <begin position="179"/>
        <end position="190"/>
    </location>
</feature>
<reference evidence="4 5" key="1">
    <citation type="journal article" date="2018" name="BMC Genomics">
        <title>Genomic evidence for intraspecific hybridization in a clonal and extremely halotolerant yeast.</title>
        <authorList>
            <person name="Gostincar C."/>
            <person name="Stajich J.E."/>
            <person name="Zupancic J."/>
            <person name="Zalar P."/>
            <person name="Gunde-Cimerman N."/>
        </authorList>
    </citation>
    <scope>NUCLEOTIDE SEQUENCE [LARGE SCALE GENOMIC DNA]</scope>
    <source>
        <strain evidence="4 5">EXF-6654</strain>
    </source>
</reference>
<dbReference type="InterPro" id="IPR003323">
    <property type="entry name" value="OTU_dom"/>
</dbReference>
<feature type="transmembrane region" description="Helical" evidence="2">
    <location>
        <begin position="21"/>
        <end position="41"/>
    </location>
</feature>
<dbReference type="InterPro" id="IPR050704">
    <property type="entry name" value="Peptidase_C85-like"/>
</dbReference>
<evidence type="ECO:0000313" key="4">
    <source>
        <dbReference type="EMBL" id="RMX97519.1"/>
    </source>
</evidence>
<protein>
    <recommendedName>
        <fullName evidence="3">OTU domain-containing protein</fullName>
    </recommendedName>
</protein>
<feature type="region of interest" description="Disordered" evidence="1">
    <location>
        <begin position="115"/>
        <end position="190"/>
    </location>
</feature>